<evidence type="ECO:0000313" key="2">
    <source>
        <dbReference type="EMBL" id="KAF2874283.1"/>
    </source>
</evidence>
<keyword evidence="3" id="KW-1185">Reference proteome</keyword>
<dbReference type="AlphaFoldDB" id="A0A7C8MFS7"/>
<gene>
    <name evidence="2" type="ORF">BDV95DRAFT_328575</name>
</gene>
<feature type="compositionally biased region" description="Pro residues" evidence="1">
    <location>
        <begin position="283"/>
        <end position="297"/>
    </location>
</feature>
<feature type="region of interest" description="Disordered" evidence="1">
    <location>
        <begin position="149"/>
        <end position="297"/>
    </location>
</feature>
<accession>A0A7C8MFS7</accession>
<comment type="caution">
    <text evidence="2">The sequence shown here is derived from an EMBL/GenBank/DDBJ whole genome shotgun (WGS) entry which is preliminary data.</text>
</comment>
<evidence type="ECO:0000313" key="3">
    <source>
        <dbReference type="Proteomes" id="UP000481861"/>
    </source>
</evidence>
<name>A0A7C8MFS7_9PLEO</name>
<sequence length="297" mass="33089">MPFMELFSYLTLILTSISRFASLGSSTHSLTHSLMLAVKGKVLLWISSSRDCFPRPLQHSSPCSRSLFPSQADAGLALVHDIGRHQQYPSYMHLLSPSEPLHPLHHLISFAALSLFTKHVLSRSSTFKQASQSNDGGPPRLQCRRVAEHNRTARSKYTSPSVDTTLPIPPPVFTHQPALTTHGRRLRPRVSSAHHRSPNAQIRKRNQRDKTLPRTARGSRCAQTTAAARCRHHRSSKARPQLLRVLPPEGAPRRLRTHPRPPVANPARQQVHHPASSLLSPRPTAPCPPAPAPRRPR</sequence>
<dbReference type="EMBL" id="JAADJZ010000006">
    <property type="protein sequence ID" value="KAF2874283.1"/>
    <property type="molecule type" value="Genomic_DNA"/>
</dbReference>
<protein>
    <submittedName>
        <fullName evidence="2">Uncharacterized protein</fullName>
    </submittedName>
</protein>
<feature type="compositionally biased region" description="Polar residues" evidence="1">
    <location>
        <begin position="155"/>
        <end position="164"/>
    </location>
</feature>
<evidence type="ECO:0000256" key="1">
    <source>
        <dbReference type="SAM" id="MobiDB-lite"/>
    </source>
</evidence>
<proteinExistence type="predicted"/>
<feature type="compositionally biased region" description="Basic residues" evidence="1">
    <location>
        <begin position="182"/>
        <end position="207"/>
    </location>
</feature>
<dbReference type="Proteomes" id="UP000481861">
    <property type="component" value="Unassembled WGS sequence"/>
</dbReference>
<reference evidence="2 3" key="1">
    <citation type="submission" date="2020-01" db="EMBL/GenBank/DDBJ databases">
        <authorList>
            <consortium name="DOE Joint Genome Institute"/>
            <person name="Haridas S."/>
            <person name="Albert R."/>
            <person name="Binder M."/>
            <person name="Bloem J."/>
            <person name="Labutti K."/>
            <person name="Salamov A."/>
            <person name="Andreopoulos B."/>
            <person name="Baker S.E."/>
            <person name="Barry K."/>
            <person name="Bills G."/>
            <person name="Bluhm B.H."/>
            <person name="Cannon C."/>
            <person name="Castanera R."/>
            <person name="Culley D.E."/>
            <person name="Daum C."/>
            <person name="Ezra D."/>
            <person name="Gonzalez J.B."/>
            <person name="Henrissat B."/>
            <person name="Kuo A."/>
            <person name="Liang C."/>
            <person name="Lipzen A."/>
            <person name="Lutzoni F."/>
            <person name="Magnuson J."/>
            <person name="Mondo S."/>
            <person name="Nolan M."/>
            <person name="Ohm R."/>
            <person name="Pangilinan J."/>
            <person name="Park H.-J.H."/>
            <person name="Ramirez L."/>
            <person name="Alfaro M."/>
            <person name="Sun H."/>
            <person name="Tritt A."/>
            <person name="Yoshinaga Y."/>
            <person name="Zwiers L.-H.L."/>
            <person name="Turgeon B.G."/>
            <person name="Goodwin S.B."/>
            <person name="Spatafora J.W."/>
            <person name="Crous P.W."/>
            <person name="Grigoriev I.V."/>
        </authorList>
    </citation>
    <scope>NUCLEOTIDE SEQUENCE [LARGE SCALE GENOMIC DNA]</scope>
    <source>
        <strain evidence="2 3">CBS 611.86</strain>
    </source>
</reference>
<organism evidence="2 3">
    <name type="scientific">Massariosphaeria phaeospora</name>
    <dbReference type="NCBI Taxonomy" id="100035"/>
    <lineage>
        <taxon>Eukaryota</taxon>
        <taxon>Fungi</taxon>
        <taxon>Dikarya</taxon>
        <taxon>Ascomycota</taxon>
        <taxon>Pezizomycotina</taxon>
        <taxon>Dothideomycetes</taxon>
        <taxon>Pleosporomycetidae</taxon>
        <taxon>Pleosporales</taxon>
        <taxon>Pleosporales incertae sedis</taxon>
        <taxon>Massariosphaeria</taxon>
    </lineage>
</organism>